<accession>A0A6J4NVB3</accession>
<sequence>ERKQLYSRGRHDPDPAVRDRVRRAPDHGVL</sequence>
<organism evidence="2">
    <name type="scientific">uncultured Rubrobacteraceae bacterium</name>
    <dbReference type="NCBI Taxonomy" id="349277"/>
    <lineage>
        <taxon>Bacteria</taxon>
        <taxon>Bacillati</taxon>
        <taxon>Actinomycetota</taxon>
        <taxon>Rubrobacteria</taxon>
        <taxon>Rubrobacterales</taxon>
        <taxon>Rubrobacteraceae</taxon>
        <taxon>environmental samples</taxon>
    </lineage>
</organism>
<name>A0A6J4NVB3_9ACTN</name>
<reference evidence="2" key="1">
    <citation type="submission" date="2020-02" db="EMBL/GenBank/DDBJ databases">
        <authorList>
            <person name="Meier V. D."/>
        </authorList>
    </citation>
    <scope>NUCLEOTIDE SEQUENCE</scope>
    <source>
        <strain evidence="2">AVDCRST_MAG55</strain>
    </source>
</reference>
<dbReference type="EMBL" id="CADCUZ010000018">
    <property type="protein sequence ID" value="CAA9396380.1"/>
    <property type="molecule type" value="Genomic_DNA"/>
</dbReference>
<feature type="non-terminal residue" evidence="2">
    <location>
        <position position="30"/>
    </location>
</feature>
<gene>
    <name evidence="2" type="ORF">AVDCRST_MAG55-385</name>
</gene>
<proteinExistence type="predicted"/>
<evidence type="ECO:0000256" key="1">
    <source>
        <dbReference type="SAM" id="MobiDB-lite"/>
    </source>
</evidence>
<evidence type="ECO:0000313" key="2">
    <source>
        <dbReference type="EMBL" id="CAA9396380.1"/>
    </source>
</evidence>
<dbReference type="AlphaFoldDB" id="A0A6J4NVB3"/>
<feature type="compositionally biased region" description="Basic and acidic residues" evidence="1">
    <location>
        <begin position="9"/>
        <end position="30"/>
    </location>
</feature>
<protein>
    <submittedName>
        <fullName evidence="2">Uncharacterized protein</fullName>
    </submittedName>
</protein>
<feature type="region of interest" description="Disordered" evidence="1">
    <location>
        <begin position="1"/>
        <end position="30"/>
    </location>
</feature>
<feature type="non-terminal residue" evidence="2">
    <location>
        <position position="1"/>
    </location>
</feature>